<dbReference type="AlphaFoldDB" id="A0A6I1WW45"/>
<dbReference type="Proteomes" id="UP000466863">
    <property type="component" value="Unassembled WGS sequence"/>
</dbReference>
<reference evidence="2 3" key="1">
    <citation type="submission" date="2019-10" db="EMBL/GenBank/DDBJ databases">
        <title>Evaluation of single-gene subtyping targets for Pseudomonas.</title>
        <authorList>
            <person name="Reichler S.J."/>
            <person name="Orsi R.H."/>
            <person name="Wiedmann M."/>
            <person name="Martin N.H."/>
            <person name="Murphy S.I."/>
        </authorList>
    </citation>
    <scope>NUCLEOTIDE SEQUENCE [LARGE SCALE GENOMIC DNA]</scope>
    <source>
        <strain evidence="2 3">FSL R10-1876</strain>
    </source>
</reference>
<dbReference type="InterPro" id="IPR013321">
    <property type="entry name" value="Arc_rbn_hlx_hlx"/>
</dbReference>
<protein>
    <recommendedName>
        <fullName evidence="4">Replication protein</fullName>
    </recommendedName>
</protein>
<gene>
    <name evidence="2" type="ORF">GHO28_24290</name>
</gene>
<feature type="region of interest" description="Disordered" evidence="1">
    <location>
        <begin position="423"/>
        <end position="443"/>
    </location>
</feature>
<evidence type="ECO:0000256" key="1">
    <source>
        <dbReference type="SAM" id="MobiDB-lite"/>
    </source>
</evidence>
<evidence type="ECO:0000313" key="2">
    <source>
        <dbReference type="EMBL" id="MQU45597.1"/>
    </source>
</evidence>
<evidence type="ECO:0008006" key="4">
    <source>
        <dbReference type="Google" id="ProtNLM"/>
    </source>
</evidence>
<dbReference type="RefSeq" id="WP_153357393.1">
    <property type="nucleotide sequence ID" value="NZ_WIVV01000176.1"/>
</dbReference>
<dbReference type="Gene3D" id="1.10.1220.10">
    <property type="entry name" value="Met repressor-like"/>
    <property type="match status" value="1"/>
</dbReference>
<proteinExistence type="predicted"/>
<dbReference type="EMBL" id="WIVV01000176">
    <property type="protein sequence ID" value="MQU45597.1"/>
    <property type="molecule type" value="Genomic_DNA"/>
</dbReference>
<evidence type="ECO:0000313" key="3">
    <source>
        <dbReference type="Proteomes" id="UP000466863"/>
    </source>
</evidence>
<comment type="caution">
    <text evidence="2">The sequence shown here is derived from an EMBL/GenBank/DDBJ whole genome shotgun (WGS) entry which is preliminary data.</text>
</comment>
<accession>A0A6I1WW45</accession>
<sequence length="474" mass="55858">MNLHTYYTAPFQKARPLTNFFENIFEPLNYHVQSERELKDFPKFAKIAICLKGEQYSNGFEQKTYEVQDLVKSLELYRDAQNCYITSNQFSYGRSEKRLCNLVMLSCDLDTYKTEKYKDTTHEKLINDVKTVCLSNGLPFPTFMYSGNGYYLKWIFTQKQPVFQLSKKNQKGKYRTPLNVQQWKIAQRVINKIFEEFGSDTKALDVARLLRLCGTINGKTGKRAELLEVHENQSFDYMLQILEPHTEQEDLDKVIGIKKEPKPRVQKEIQPVIKKALALPVANEEKQKPNVNFIAKNTRSLAKARYEDLLKLIEMRGDVTGERINFTFWICNFMSATGRMNYAEFRDQAEKIGQKIFKDKNWRFTDLSTLENRVRQYNLEMSVNAIKHNDYIPLYTPKNSHLISVFNITEEEQQHLKTIISDDEKRRRDREKKEVLRREKGMKCQSASEAKKQPWLELGISRRTYYARKKKGLI</sequence>
<dbReference type="GO" id="GO:0006355">
    <property type="term" value="P:regulation of DNA-templated transcription"/>
    <property type="evidence" value="ECO:0007669"/>
    <property type="project" value="InterPro"/>
</dbReference>
<organism evidence="2 3">
    <name type="scientific">Pseudomonas helleri</name>
    <dbReference type="NCBI Taxonomy" id="1608996"/>
    <lineage>
        <taxon>Bacteria</taxon>
        <taxon>Pseudomonadati</taxon>
        <taxon>Pseudomonadota</taxon>
        <taxon>Gammaproteobacteria</taxon>
        <taxon>Pseudomonadales</taxon>
        <taxon>Pseudomonadaceae</taxon>
        <taxon>Pseudomonas</taxon>
    </lineage>
</organism>
<feature type="compositionally biased region" description="Basic and acidic residues" evidence="1">
    <location>
        <begin position="423"/>
        <end position="442"/>
    </location>
</feature>
<name>A0A6I1WW45_9PSED</name>